<dbReference type="SUPFAM" id="SSF50249">
    <property type="entry name" value="Nucleic acid-binding proteins"/>
    <property type="match status" value="1"/>
</dbReference>
<keyword evidence="2" id="KW-0689">Ribosomal protein</keyword>
<evidence type="ECO:0000256" key="3">
    <source>
        <dbReference type="ARBA" id="ARBA00023274"/>
    </source>
</evidence>
<organism evidence="5 6">
    <name type="scientific">Hibiscus sabdariffa</name>
    <name type="common">roselle</name>
    <dbReference type="NCBI Taxonomy" id="183260"/>
    <lineage>
        <taxon>Eukaryota</taxon>
        <taxon>Viridiplantae</taxon>
        <taxon>Streptophyta</taxon>
        <taxon>Embryophyta</taxon>
        <taxon>Tracheophyta</taxon>
        <taxon>Spermatophyta</taxon>
        <taxon>Magnoliopsida</taxon>
        <taxon>eudicotyledons</taxon>
        <taxon>Gunneridae</taxon>
        <taxon>Pentapetalae</taxon>
        <taxon>rosids</taxon>
        <taxon>malvids</taxon>
        <taxon>Malvales</taxon>
        <taxon>Malvaceae</taxon>
        <taxon>Malvoideae</taxon>
        <taxon>Hibiscus</taxon>
    </lineage>
</organism>
<dbReference type="PANTHER" id="PTHR10724:SF7">
    <property type="entry name" value="SMALL RIBOSOMAL SUBUNIT PROTEIN BS1C"/>
    <property type="match status" value="1"/>
</dbReference>
<evidence type="ECO:0000256" key="1">
    <source>
        <dbReference type="ARBA" id="ARBA00006767"/>
    </source>
</evidence>
<evidence type="ECO:0000259" key="4">
    <source>
        <dbReference type="PROSITE" id="PS50126"/>
    </source>
</evidence>
<dbReference type="EMBL" id="JBBPBM010000008">
    <property type="protein sequence ID" value="KAK8572112.1"/>
    <property type="molecule type" value="Genomic_DNA"/>
</dbReference>
<sequence>MEGVPFTLDDFQNALEKYDFDSELGTKVKGTVFCTDANGALVDITAKSSAYLLVQEASIHKIKHVEEAGLVSGLREEFMIIGENEADDSLILSLRSIQYELAWERCRQL</sequence>
<dbReference type="InterPro" id="IPR050437">
    <property type="entry name" value="Ribos_protein_bS1-like"/>
</dbReference>
<comment type="similarity">
    <text evidence="1">Belongs to the bacterial ribosomal protein bS1 family.</text>
</comment>
<dbReference type="InterPro" id="IPR012340">
    <property type="entry name" value="NA-bd_OB-fold"/>
</dbReference>
<dbReference type="SMART" id="SM00316">
    <property type="entry name" value="S1"/>
    <property type="match status" value="1"/>
</dbReference>
<protein>
    <recommendedName>
        <fullName evidence="4">S1 motif domain-containing protein</fullName>
    </recommendedName>
</protein>
<evidence type="ECO:0000256" key="2">
    <source>
        <dbReference type="ARBA" id="ARBA00022980"/>
    </source>
</evidence>
<dbReference type="PROSITE" id="PS50126">
    <property type="entry name" value="S1"/>
    <property type="match status" value="1"/>
</dbReference>
<evidence type="ECO:0000313" key="6">
    <source>
        <dbReference type="Proteomes" id="UP001472677"/>
    </source>
</evidence>
<keyword evidence="6" id="KW-1185">Reference proteome</keyword>
<keyword evidence="3" id="KW-0687">Ribonucleoprotein</keyword>
<dbReference type="InterPro" id="IPR003029">
    <property type="entry name" value="S1_domain"/>
</dbReference>
<accession>A0ABR2F557</accession>
<feature type="domain" description="S1 motif" evidence="4">
    <location>
        <begin position="25"/>
        <end position="95"/>
    </location>
</feature>
<name>A0ABR2F557_9ROSI</name>
<proteinExistence type="inferred from homology"/>
<dbReference type="PANTHER" id="PTHR10724">
    <property type="entry name" value="30S RIBOSOMAL PROTEIN S1"/>
    <property type="match status" value="1"/>
</dbReference>
<reference evidence="5 6" key="1">
    <citation type="journal article" date="2024" name="G3 (Bethesda)">
        <title>Genome assembly of Hibiscus sabdariffa L. provides insights into metabolisms of medicinal natural products.</title>
        <authorList>
            <person name="Kim T."/>
        </authorList>
    </citation>
    <scope>NUCLEOTIDE SEQUENCE [LARGE SCALE GENOMIC DNA]</scope>
    <source>
        <strain evidence="5">TK-2024</strain>
        <tissue evidence="5">Old leaves</tissue>
    </source>
</reference>
<comment type="caution">
    <text evidence="5">The sequence shown here is derived from an EMBL/GenBank/DDBJ whole genome shotgun (WGS) entry which is preliminary data.</text>
</comment>
<dbReference type="Proteomes" id="UP001472677">
    <property type="component" value="Unassembled WGS sequence"/>
</dbReference>
<dbReference type="Gene3D" id="2.40.50.140">
    <property type="entry name" value="Nucleic acid-binding proteins"/>
    <property type="match status" value="1"/>
</dbReference>
<evidence type="ECO:0000313" key="5">
    <source>
        <dbReference type="EMBL" id="KAK8572112.1"/>
    </source>
</evidence>
<gene>
    <name evidence="5" type="ORF">V6N12_028174</name>
</gene>